<protein>
    <submittedName>
        <fullName evidence="2">Panacea domain-containing protein</fullName>
    </submittedName>
</protein>
<gene>
    <name evidence="2" type="ORF">ACFQ2O_15740</name>
</gene>
<feature type="domain" description="Antitoxin SocA-like Panacea" evidence="1">
    <location>
        <begin position="49"/>
        <end position="160"/>
    </location>
</feature>
<accession>A0ABW3SSN0</accession>
<comment type="caution">
    <text evidence="2">The sequence shown here is derived from an EMBL/GenBank/DDBJ whole genome shotgun (WGS) entry which is preliminary data.</text>
</comment>
<dbReference type="Proteomes" id="UP001597094">
    <property type="component" value="Unassembled WGS sequence"/>
</dbReference>
<evidence type="ECO:0000259" key="1">
    <source>
        <dbReference type="Pfam" id="PF13274"/>
    </source>
</evidence>
<feature type="non-terminal residue" evidence="2">
    <location>
        <position position="1"/>
    </location>
</feature>
<sequence>LLLLYFCPKLYLYCLMLAETFDHEKALHTLLYVVQQLGTPDYHKAFRTLYFAERKCLATYGNTIVGDGFIKMEAGPVPTEIYDLVKIADGRNNDKRLSEEYINSVKKQLGAVKPYNLKALADPDMDFFAETEKECLHCAIEFCRHWSYSELKEVSHDMAWGAASMSGVMDTLKIAAAGGADEDAIKYLEESISNSHYYSL</sequence>
<dbReference type="RefSeq" id="WP_377529700.1">
    <property type="nucleotide sequence ID" value="NZ_JBHTLD010000162.1"/>
</dbReference>
<name>A0ABW3SSN0_9BACT</name>
<reference evidence="3" key="1">
    <citation type="journal article" date="2019" name="Int. J. Syst. Evol. Microbiol.">
        <title>The Global Catalogue of Microorganisms (GCM) 10K type strain sequencing project: providing services to taxonomists for standard genome sequencing and annotation.</title>
        <authorList>
            <consortium name="The Broad Institute Genomics Platform"/>
            <consortium name="The Broad Institute Genome Sequencing Center for Infectious Disease"/>
            <person name="Wu L."/>
            <person name="Ma J."/>
        </authorList>
    </citation>
    <scope>NUCLEOTIDE SEQUENCE [LARGE SCALE GENOMIC DNA]</scope>
    <source>
        <strain evidence="3">JCM 31319</strain>
    </source>
</reference>
<dbReference type="EMBL" id="JBHTLD010000162">
    <property type="protein sequence ID" value="MFD1187668.1"/>
    <property type="molecule type" value="Genomic_DNA"/>
</dbReference>
<evidence type="ECO:0000313" key="2">
    <source>
        <dbReference type="EMBL" id="MFD1187668.1"/>
    </source>
</evidence>
<keyword evidence="3" id="KW-1185">Reference proteome</keyword>
<dbReference type="Pfam" id="PF13274">
    <property type="entry name" value="SocA_Panacea"/>
    <property type="match status" value="1"/>
</dbReference>
<organism evidence="2 3">
    <name type="scientific">Pontibacter rugosus</name>
    <dbReference type="NCBI Taxonomy" id="1745966"/>
    <lineage>
        <taxon>Bacteria</taxon>
        <taxon>Pseudomonadati</taxon>
        <taxon>Bacteroidota</taxon>
        <taxon>Cytophagia</taxon>
        <taxon>Cytophagales</taxon>
        <taxon>Hymenobacteraceae</taxon>
        <taxon>Pontibacter</taxon>
    </lineage>
</organism>
<proteinExistence type="predicted"/>
<evidence type="ECO:0000313" key="3">
    <source>
        <dbReference type="Proteomes" id="UP001597094"/>
    </source>
</evidence>
<dbReference type="InterPro" id="IPR025272">
    <property type="entry name" value="SocA_Panacea"/>
</dbReference>